<dbReference type="SUPFAM" id="SSF54747">
    <property type="entry name" value="Ribosomal L11/L12e N-terminal domain"/>
    <property type="match status" value="1"/>
</dbReference>
<dbReference type="PANTHER" id="PTHR11661">
    <property type="entry name" value="60S RIBOSOMAL PROTEIN L12"/>
    <property type="match status" value="1"/>
</dbReference>
<keyword evidence="4" id="KW-0488">Methylation</keyword>
<dbReference type="InterPro" id="IPR036796">
    <property type="entry name" value="Ribosomal_uL11_N_sf"/>
</dbReference>
<sequence>MLIFKKKKGKIKLNLFPNKANPAPPIGPTLGQKGLNISNFCKEFNKKTNNLDKSWIIPTVIIYYSDKSYDFFIKKPTVFFYLKNFLKLNLSLDFEKKIKFLSILEIVKFKTSDFNCLNIYSNIKTIIGFLKSIKINFINDYQ</sequence>
<comment type="subunit">
    <text evidence="4">Part of the ribosomal stalk of the 50S ribosomal subunit. Interacts with L10 and the large rRNA to form the base of the stalk. L10 forms an elongated spine to which L12 dimers bind in a sequential fashion forming a multimeric L10(L12)X complex.</text>
</comment>
<comment type="similarity">
    <text evidence="1 4">Belongs to the universal ribosomal protein uL11 family.</text>
</comment>
<comment type="function">
    <text evidence="4">Forms part of the ribosomal stalk which helps the ribosome interact with GTP-bound translation factors.</text>
</comment>
<dbReference type="InterPro" id="IPR000911">
    <property type="entry name" value="Ribosomal_uL11"/>
</dbReference>
<dbReference type="Gene3D" id="3.30.1550.10">
    <property type="entry name" value="Ribosomal protein L11/L12, N-terminal domain"/>
    <property type="match status" value="1"/>
</dbReference>
<dbReference type="GO" id="GO:0003735">
    <property type="term" value="F:structural constituent of ribosome"/>
    <property type="evidence" value="ECO:0007669"/>
    <property type="project" value="InterPro"/>
</dbReference>
<evidence type="ECO:0000256" key="1">
    <source>
        <dbReference type="ARBA" id="ARBA00010537"/>
    </source>
</evidence>
<name>A0A7G6UHI3_9PROT</name>
<keyword evidence="4" id="KW-0699">rRNA-binding</keyword>
<dbReference type="GO" id="GO:0022625">
    <property type="term" value="C:cytosolic large ribosomal subunit"/>
    <property type="evidence" value="ECO:0007669"/>
    <property type="project" value="TreeGrafter"/>
</dbReference>
<keyword evidence="4" id="KW-0694">RNA-binding</keyword>
<evidence type="ECO:0000256" key="3">
    <source>
        <dbReference type="ARBA" id="ARBA00023274"/>
    </source>
</evidence>
<organism evidence="6 7">
    <name type="scientific">Candidatus Nasuia deltocephalincola</name>
    <dbReference type="NCBI Taxonomy" id="1160784"/>
    <lineage>
        <taxon>Bacteria</taxon>
        <taxon>Pseudomonadati</taxon>
        <taxon>Pseudomonadota</taxon>
        <taxon>Betaproteobacteria</taxon>
        <taxon>Candidatus Nasuia</taxon>
    </lineage>
</organism>
<feature type="domain" description="Large ribosomal subunit protein uL11 N-terminal" evidence="5">
    <location>
        <begin position="11"/>
        <end position="69"/>
    </location>
</feature>
<keyword evidence="2 4" id="KW-0689">Ribosomal protein</keyword>
<dbReference type="PANTHER" id="PTHR11661:SF1">
    <property type="entry name" value="LARGE RIBOSOMAL SUBUNIT PROTEIN UL11M"/>
    <property type="match status" value="1"/>
</dbReference>
<dbReference type="HAMAP" id="MF_00736">
    <property type="entry name" value="Ribosomal_uL11"/>
    <property type="match status" value="1"/>
</dbReference>
<reference evidence="6 7" key="1">
    <citation type="submission" date="2020-07" db="EMBL/GenBank/DDBJ databases">
        <title>Mutational pressure drives differential genome stability in two bacterial endosymbionts of sap feeding insects.</title>
        <authorList>
            <person name="Waneka G."/>
        </authorList>
    </citation>
    <scope>NUCLEOTIDE SEQUENCE [LARGE SCALE GENOMIC DNA]</scope>
    <source>
        <strain evidence="6">NAS-MSEV</strain>
    </source>
</reference>
<gene>
    <name evidence="4 6" type="primary">rplK</name>
    <name evidence="6" type="ORF">NASMSEV_013</name>
</gene>
<dbReference type="AlphaFoldDB" id="A0A7G6UHI3"/>
<dbReference type="Proteomes" id="UP000515745">
    <property type="component" value="Chromosome"/>
</dbReference>
<dbReference type="InterPro" id="IPR020784">
    <property type="entry name" value="Ribosomal_uL11_N"/>
</dbReference>
<evidence type="ECO:0000256" key="4">
    <source>
        <dbReference type="HAMAP-Rule" id="MF_00736"/>
    </source>
</evidence>
<dbReference type="EMBL" id="CP060019">
    <property type="protein sequence ID" value="QND78480.1"/>
    <property type="molecule type" value="Genomic_DNA"/>
</dbReference>
<dbReference type="GO" id="GO:0006412">
    <property type="term" value="P:translation"/>
    <property type="evidence" value="ECO:0007669"/>
    <property type="project" value="UniProtKB-UniRule"/>
</dbReference>
<dbReference type="SMART" id="SM00649">
    <property type="entry name" value="RL11"/>
    <property type="match status" value="1"/>
</dbReference>
<evidence type="ECO:0000259" key="5">
    <source>
        <dbReference type="Pfam" id="PF03946"/>
    </source>
</evidence>
<evidence type="ECO:0000313" key="7">
    <source>
        <dbReference type="Proteomes" id="UP000515745"/>
    </source>
</evidence>
<dbReference type="Pfam" id="PF03946">
    <property type="entry name" value="Ribosomal_L11_N"/>
    <property type="match status" value="1"/>
</dbReference>
<evidence type="ECO:0000256" key="2">
    <source>
        <dbReference type="ARBA" id="ARBA00022980"/>
    </source>
</evidence>
<proteinExistence type="inferred from homology"/>
<accession>A0A7G6UHI3</accession>
<comment type="PTM">
    <text evidence="4">One or more lysine residues are methylated.</text>
</comment>
<evidence type="ECO:0000313" key="6">
    <source>
        <dbReference type="EMBL" id="QND78480.1"/>
    </source>
</evidence>
<dbReference type="GO" id="GO:0070180">
    <property type="term" value="F:large ribosomal subunit rRNA binding"/>
    <property type="evidence" value="ECO:0007669"/>
    <property type="project" value="UniProtKB-UniRule"/>
</dbReference>
<keyword evidence="3 4" id="KW-0687">Ribonucleoprotein</keyword>
<protein>
    <recommendedName>
        <fullName evidence="4">Large ribosomal subunit protein uL11</fullName>
    </recommendedName>
</protein>